<dbReference type="AlphaFoldDB" id="A0AAV1GFH4"/>
<evidence type="ECO:0000313" key="2">
    <source>
        <dbReference type="Proteomes" id="UP001178508"/>
    </source>
</evidence>
<reference evidence="1" key="1">
    <citation type="submission" date="2023-08" db="EMBL/GenBank/DDBJ databases">
        <authorList>
            <person name="Alioto T."/>
            <person name="Alioto T."/>
            <person name="Gomez Garrido J."/>
        </authorList>
    </citation>
    <scope>NUCLEOTIDE SEQUENCE</scope>
</reference>
<dbReference type="Proteomes" id="UP001178508">
    <property type="component" value="Chromosome 14"/>
</dbReference>
<accession>A0AAV1GFH4</accession>
<organism evidence="1 2">
    <name type="scientific">Xyrichtys novacula</name>
    <name type="common">Pearly razorfish</name>
    <name type="synonym">Hemipteronotus novacula</name>
    <dbReference type="NCBI Taxonomy" id="13765"/>
    <lineage>
        <taxon>Eukaryota</taxon>
        <taxon>Metazoa</taxon>
        <taxon>Chordata</taxon>
        <taxon>Craniata</taxon>
        <taxon>Vertebrata</taxon>
        <taxon>Euteleostomi</taxon>
        <taxon>Actinopterygii</taxon>
        <taxon>Neopterygii</taxon>
        <taxon>Teleostei</taxon>
        <taxon>Neoteleostei</taxon>
        <taxon>Acanthomorphata</taxon>
        <taxon>Eupercaria</taxon>
        <taxon>Labriformes</taxon>
        <taxon>Labridae</taxon>
        <taxon>Xyrichtys</taxon>
    </lineage>
</organism>
<keyword evidence="2" id="KW-1185">Reference proteome</keyword>
<sequence>MTGLLSTETERRDKRLTFSAEIIATDSEISALSVQSGPVATRLSALTARCLSLIKVPVPSPFRDASSSLDHIYPVSVCANTASTNSRSAYLFTQSPPKLPETDDVRKRRNFDESSSASCISQRRLLKDDRRLWFCQAGTMQSNYSWGKEDEARYILRLGSLSVHACSQPDTQSHSNKHEIDS</sequence>
<evidence type="ECO:0000313" key="1">
    <source>
        <dbReference type="EMBL" id="CAJ1072163.1"/>
    </source>
</evidence>
<dbReference type="EMBL" id="OY660877">
    <property type="protein sequence ID" value="CAJ1072163.1"/>
    <property type="molecule type" value="Genomic_DNA"/>
</dbReference>
<name>A0AAV1GFH4_XYRNO</name>
<proteinExistence type="predicted"/>
<gene>
    <name evidence="1" type="ORF">XNOV1_A012004</name>
</gene>
<protein>
    <submittedName>
        <fullName evidence="1">Uncharacterized protein</fullName>
    </submittedName>
</protein>